<dbReference type="PRINTS" id="PR00866">
    <property type="entry name" value="RNADNAPOLMS"/>
</dbReference>
<evidence type="ECO:0000256" key="4">
    <source>
        <dbReference type="ARBA" id="ARBA00022723"/>
    </source>
</evidence>
<proteinExistence type="inferred from homology"/>
<reference evidence="11" key="1">
    <citation type="submission" date="2022-02" db="EMBL/GenBank/DDBJ databases">
        <title>Coral-associated bacteria.</title>
        <authorList>
            <person name="Tang K."/>
            <person name="Wang X."/>
        </authorList>
    </citation>
    <scope>NUCLEOTIDE SEQUENCE</scope>
    <source>
        <strain evidence="11">SCSIO 43006</strain>
    </source>
</reference>
<keyword evidence="7" id="KW-0051">Antiviral defense</keyword>
<keyword evidence="2" id="KW-0808">Transferase</keyword>
<evidence type="ECO:0000256" key="1">
    <source>
        <dbReference type="ARBA" id="ARBA00012493"/>
    </source>
</evidence>
<evidence type="ECO:0000256" key="8">
    <source>
        <dbReference type="ARBA" id="ARBA00034120"/>
    </source>
</evidence>
<keyword evidence="6" id="KW-0695">RNA-directed DNA polymerase</keyword>
<keyword evidence="12" id="KW-1185">Reference proteome</keyword>
<comment type="catalytic activity">
    <reaction evidence="9">
        <text>DNA(n) + a 2'-deoxyribonucleoside 5'-triphosphate = DNA(n+1) + diphosphate</text>
        <dbReference type="Rhea" id="RHEA:22508"/>
        <dbReference type="Rhea" id="RHEA-COMP:17339"/>
        <dbReference type="Rhea" id="RHEA-COMP:17340"/>
        <dbReference type="ChEBI" id="CHEBI:33019"/>
        <dbReference type="ChEBI" id="CHEBI:61560"/>
        <dbReference type="ChEBI" id="CHEBI:173112"/>
        <dbReference type="EC" id="2.7.7.49"/>
    </reaction>
</comment>
<evidence type="ECO:0000256" key="2">
    <source>
        <dbReference type="ARBA" id="ARBA00022679"/>
    </source>
</evidence>
<gene>
    <name evidence="11" type="ORF">MJO52_05020</name>
</gene>
<name>A0ABY4VH78_9GAMM</name>
<evidence type="ECO:0000313" key="12">
    <source>
        <dbReference type="Proteomes" id="UP001055658"/>
    </source>
</evidence>
<dbReference type="RefSeq" id="WP_252085973.1">
    <property type="nucleotide sequence ID" value="NZ_CP092418.1"/>
</dbReference>
<evidence type="ECO:0000259" key="10">
    <source>
        <dbReference type="PROSITE" id="PS50878"/>
    </source>
</evidence>
<dbReference type="PANTHER" id="PTHR34047:SF8">
    <property type="entry name" value="PROTEIN YKFC"/>
    <property type="match status" value="1"/>
</dbReference>
<keyword evidence="4" id="KW-0479">Metal-binding</keyword>
<protein>
    <recommendedName>
        <fullName evidence="1">RNA-directed DNA polymerase</fullName>
        <ecNumber evidence="1">2.7.7.49</ecNumber>
    </recommendedName>
</protein>
<dbReference type="InterPro" id="IPR000123">
    <property type="entry name" value="Reverse_transcriptase_msDNA"/>
</dbReference>
<dbReference type="EC" id="2.7.7.49" evidence="1"/>
<feature type="domain" description="Reverse transcriptase" evidence="10">
    <location>
        <begin position="1"/>
        <end position="128"/>
    </location>
</feature>
<dbReference type="InterPro" id="IPR043502">
    <property type="entry name" value="DNA/RNA_pol_sf"/>
</dbReference>
<evidence type="ECO:0000256" key="6">
    <source>
        <dbReference type="ARBA" id="ARBA00022918"/>
    </source>
</evidence>
<dbReference type="SUPFAM" id="SSF56672">
    <property type="entry name" value="DNA/RNA polymerases"/>
    <property type="match status" value="1"/>
</dbReference>
<keyword evidence="5" id="KW-0460">Magnesium</keyword>
<dbReference type="Pfam" id="PF00078">
    <property type="entry name" value="RVT_1"/>
    <property type="match status" value="1"/>
</dbReference>
<comment type="similarity">
    <text evidence="8">Belongs to the bacterial reverse transcriptase family.</text>
</comment>
<dbReference type="EMBL" id="CP092418">
    <property type="protein sequence ID" value="USD23632.1"/>
    <property type="molecule type" value="Genomic_DNA"/>
</dbReference>
<evidence type="ECO:0000313" key="11">
    <source>
        <dbReference type="EMBL" id="USD23632.1"/>
    </source>
</evidence>
<keyword evidence="3" id="KW-0548">Nucleotidyltransferase</keyword>
<evidence type="ECO:0000256" key="9">
    <source>
        <dbReference type="ARBA" id="ARBA00048173"/>
    </source>
</evidence>
<dbReference type="Proteomes" id="UP001055658">
    <property type="component" value="Chromosome"/>
</dbReference>
<organism evidence="11 12">
    <name type="scientific">Microbulbifer variabilis</name>
    <dbReference type="NCBI Taxonomy" id="266805"/>
    <lineage>
        <taxon>Bacteria</taxon>
        <taxon>Pseudomonadati</taxon>
        <taxon>Pseudomonadota</taxon>
        <taxon>Gammaproteobacteria</taxon>
        <taxon>Cellvibrionales</taxon>
        <taxon>Microbulbiferaceae</taxon>
        <taxon>Microbulbifer</taxon>
    </lineage>
</organism>
<dbReference type="CDD" id="cd01651">
    <property type="entry name" value="RT_G2_intron"/>
    <property type="match status" value="1"/>
</dbReference>
<dbReference type="InterPro" id="IPR000477">
    <property type="entry name" value="RT_dom"/>
</dbReference>
<sequence length="128" mass="14768">MQQAVAQVIHPIFDKIFSEFSYGFRPKRSQYHAVSKLRKYIEEGKRIAEDVDLSKFFDRVNHDFLMSLLGQRISDKRLLKLIASYLRAGCVEDGYWKACHEGVPQGGPLSPLLSNIVLDLLDKELEKR</sequence>
<dbReference type="PROSITE" id="PS50878">
    <property type="entry name" value="RT_POL"/>
    <property type="match status" value="1"/>
</dbReference>
<accession>A0ABY4VH78</accession>
<evidence type="ECO:0000256" key="7">
    <source>
        <dbReference type="ARBA" id="ARBA00023118"/>
    </source>
</evidence>
<evidence type="ECO:0000256" key="3">
    <source>
        <dbReference type="ARBA" id="ARBA00022695"/>
    </source>
</evidence>
<dbReference type="InterPro" id="IPR051083">
    <property type="entry name" value="GrpII_Intron_Splice-Mob/Def"/>
</dbReference>
<dbReference type="PANTHER" id="PTHR34047">
    <property type="entry name" value="NUCLEAR INTRON MATURASE 1, MITOCHONDRIAL-RELATED"/>
    <property type="match status" value="1"/>
</dbReference>
<evidence type="ECO:0000256" key="5">
    <source>
        <dbReference type="ARBA" id="ARBA00022842"/>
    </source>
</evidence>